<dbReference type="Gene3D" id="3.90.1580.10">
    <property type="entry name" value="paralog of FGE (formylglycine-generating enzyme)"/>
    <property type="match status" value="1"/>
</dbReference>
<comment type="caution">
    <text evidence="4">The sequence shown here is derived from an EMBL/GenBank/DDBJ whole genome shotgun (WGS) entry which is preliminary data.</text>
</comment>
<dbReference type="EMBL" id="JBCHKQ010000002">
    <property type="protein sequence ID" value="MEM5947794.1"/>
    <property type="molecule type" value="Genomic_DNA"/>
</dbReference>
<evidence type="ECO:0000313" key="5">
    <source>
        <dbReference type="Proteomes" id="UP001466331"/>
    </source>
</evidence>
<evidence type="ECO:0000259" key="2">
    <source>
        <dbReference type="Pfam" id="PF03781"/>
    </source>
</evidence>
<feature type="domain" description="PEGA" evidence="3">
    <location>
        <begin position="66"/>
        <end position="117"/>
    </location>
</feature>
<feature type="domain" description="Sulfatase-modifying factor enzyme-like" evidence="2">
    <location>
        <begin position="305"/>
        <end position="521"/>
    </location>
</feature>
<evidence type="ECO:0000259" key="3">
    <source>
        <dbReference type="Pfam" id="PF08308"/>
    </source>
</evidence>
<dbReference type="RefSeq" id="WP_420069244.1">
    <property type="nucleotide sequence ID" value="NZ_JBCHKQ010000002.1"/>
</dbReference>
<keyword evidence="1" id="KW-1133">Transmembrane helix</keyword>
<keyword evidence="1" id="KW-0472">Membrane</keyword>
<dbReference type="PANTHER" id="PTHR23150">
    <property type="entry name" value="SULFATASE MODIFYING FACTOR 1, 2"/>
    <property type="match status" value="1"/>
</dbReference>
<proteinExistence type="predicted"/>
<dbReference type="PANTHER" id="PTHR23150:SF19">
    <property type="entry name" value="FORMYLGLYCINE-GENERATING ENZYME"/>
    <property type="match status" value="1"/>
</dbReference>
<dbReference type="InterPro" id="IPR042095">
    <property type="entry name" value="SUMF_sf"/>
</dbReference>
<evidence type="ECO:0000313" key="4">
    <source>
        <dbReference type="EMBL" id="MEM5947794.1"/>
    </source>
</evidence>
<name>A0ABU9UAV1_9SPIR</name>
<organism evidence="4 5">
    <name type="scientific">Rarispira pelagica</name>
    <dbReference type="NCBI Taxonomy" id="3141764"/>
    <lineage>
        <taxon>Bacteria</taxon>
        <taxon>Pseudomonadati</taxon>
        <taxon>Spirochaetota</taxon>
        <taxon>Spirochaetia</taxon>
        <taxon>Winmispirales</taxon>
        <taxon>Winmispiraceae</taxon>
        <taxon>Rarispira</taxon>
    </lineage>
</organism>
<dbReference type="InterPro" id="IPR051043">
    <property type="entry name" value="Sulfatase_Mod_Factor_Kinase"/>
</dbReference>
<dbReference type="SUPFAM" id="SSF56436">
    <property type="entry name" value="C-type lectin-like"/>
    <property type="match status" value="1"/>
</dbReference>
<feature type="transmembrane region" description="Helical" evidence="1">
    <location>
        <begin position="35"/>
        <end position="56"/>
    </location>
</feature>
<accession>A0ABU9UAV1</accession>
<keyword evidence="5" id="KW-1185">Reference proteome</keyword>
<dbReference type="Proteomes" id="UP001466331">
    <property type="component" value="Unassembled WGS sequence"/>
</dbReference>
<evidence type="ECO:0000256" key="1">
    <source>
        <dbReference type="SAM" id="Phobius"/>
    </source>
</evidence>
<dbReference type="InterPro" id="IPR013229">
    <property type="entry name" value="PEGA"/>
</dbReference>
<dbReference type="InterPro" id="IPR005532">
    <property type="entry name" value="SUMF_dom"/>
</dbReference>
<dbReference type="Pfam" id="PF08308">
    <property type="entry name" value="PEGA"/>
    <property type="match status" value="1"/>
</dbReference>
<sequence length="528" mass="60392">MKRYNFFKAKKENNKIKDINEINIKLKPILFVPPVIYVPIIWLILLIGAFYAIFFLPANLKPGKYIEIDSMPAPVSVYVNNKYAGKTPLSIFVKDGKNSLKLVKNGWEEAVSELEIKSRRFATLIFPDKTKLTIKMKPSKISSLANYSLAEYAKWSIAENSSYYTKDIPPIMSWLAKDILLTSRIKKTDFTEIFLNTVKQALAFSQKENSIKDITSATLIANGTSPLSTLKVIKNFIQYSNDNKGIYTALADMLSELKIEKYNSSVFYKSLKKELEKENIVNIITEKANSPNNIKVQNYNFIHVPAGYLTPVSETEDILSTTQIYINDFYILDREVSTGLYRQFVKENQEWKPDNLSKLLEKNLSDFSYRYNDSLTTDAEPVSFVPLAAALDFCKWLETKLPEQIKNKYTVSLPTEYQWQWAALLNNQQKKVYNHIAGAPLPASKERAGKLGIMDMEGNVWEWTLSPYTYHIQLGYDIDVKTGIYTVKGGSYLDSQDKVNPYIRGIQLETQTSPTVGFRVVLIRRGNE</sequence>
<gene>
    <name evidence="4" type="ORF">WKV44_04475</name>
</gene>
<dbReference type="InterPro" id="IPR016187">
    <property type="entry name" value="CTDL_fold"/>
</dbReference>
<protein>
    <submittedName>
        <fullName evidence="4">SUMF1/EgtB/PvdO family nonheme iron enzyme</fullName>
    </submittedName>
</protein>
<keyword evidence="1" id="KW-0812">Transmembrane</keyword>
<reference evidence="4 5" key="1">
    <citation type="submission" date="2024-03" db="EMBL/GenBank/DDBJ databases">
        <title>Ignisphaera cupida sp. nov., a hyperthermophilic hydrolytic archaeon from a hot spring of Kamchatka, and proposal of Ignisphaeraceae fam. nov.</title>
        <authorList>
            <person name="Podosokorskaya O.A."/>
            <person name="Elcheninov A.G."/>
            <person name="Maltseva A.I."/>
            <person name="Zayulina K.S."/>
            <person name="Novikov A."/>
            <person name="Merkel A.Y."/>
        </authorList>
    </citation>
    <scope>NUCLEOTIDE SEQUENCE [LARGE SCALE GENOMIC DNA]</scope>
    <source>
        <strain evidence="4 5">38H-sp</strain>
    </source>
</reference>
<dbReference type="Pfam" id="PF03781">
    <property type="entry name" value="FGE-sulfatase"/>
    <property type="match status" value="1"/>
</dbReference>